<dbReference type="EMBL" id="JAPFFF010000075">
    <property type="protein sequence ID" value="KAK8835759.1"/>
    <property type="molecule type" value="Genomic_DNA"/>
</dbReference>
<dbReference type="SUPFAM" id="SSF48403">
    <property type="entry name" value="Ankyrin repeat"/>
    <property type="match status" value="1"/>
</dbReference>
<comment type="caution">
    <text evidence="1">The sequence shown here is derived from an EMBL/GenBank/DDBJ whole genome shotgun (WGS) entry which is preliminary data.</text>
</comment>
<sequence>MLIEDPRTNLNAKNFEDESALILAVNEQLKNVVDLLIHNERFDPEESNINKAFYLSSGSISNLLSSIKSIDVNYQYNKTDQLLGKYINFEQL</sequence>
<reference evidence="1 2" key="1">
    <citation type="submission" date="2024-04" db="EMBL/GenBank/DDBJ databases">
        <title>Tritrichomonas musculus Genome.</title>
        <authorList>
            <person name="Alves-Ferreira E."/>
            <person name="Grigg M."/>
            <person name="Lorenzi H."/>
            <person name="Galac M."/>
        </authorList>
    </citation>
    <scope>NUCLEOTIDE SEQUENCE [LARGE SCALE GENOMIC DNA]</scope>
    <source>
        <strain evidence="1 2">EAF2021</strain>
    </source>
</reference>
<gene>
    <name evidence="1" type="ORF">M9Y10_040579</name>
</gene>
<evidence type="ECO:0000313" key="2">
    <source>
        <dbReference type="Proteomes" id="UP001470230"/>
    </source>
</evidence>
<name>A0ABR2GP98_9EUKA</name>
<proteinExistence type="predicted"/>
<dbReference type="InterPro" id="IPR036770">
    <property type="entry name" value="Ankyrin_rpt-contain_sf"/>
</dbReference>
<evidence type="ECO:0000313" key="1">
    <source>
        <dbReference type="EMBL" id="KAK8835759.1"/>
    </source>
</evidence>
<keyword evidence="2" id="KW-1185">Reference proteome</keyword>
<dbReference type="Proteomes" id="UP001470230">
    <property type="component" value="Unassembled WGS sequence"/>
</dbReference>
<protein>
    <submittedName>
        <fullName evidence="1">Uncharacterized protein</fullName>
    </submittedName>
</protein>
<accession>A0ABR2GP98</accession>
<organism evidence="1 2">
    <name type="scientific">Tritrichomonas musculus</name>
    <dbReference type="NCBI Taxonomy" id="1915356"/>
    <lineage>
        <taxon>Eukaryota</taxon>
        <taxon>Metamonada</taxon>
        <taxon>Parabasalia</taxon>
        <taxon>Tritrichomonadida</taxon>
        <taxon>Tritrichomonadidae</taxon>
        <taxon>Tritrichomonas</taxon>
    </lineage>
</organism>